<evidence type="ECO:0000256" key="1">
    <source>
        <dbReference type="SAM" id="MobiDB-lite"/>
    </source>
</evidence>
<keyword evidence="3" id="KW-1185">Reference proteome</keyword>
<protein>
    <recommendedName>
        <fullName evidence="4">Type VII secretion system-associated protein</fullName>
    </recommendedName>
</protein>
<evidence type="ECO:0000313" key="2">
    <source>
        <dbReference type="EMBL" id="MEU3713497.1"/>
    </source>
</evidence>
<dbReference type="Proteomes" id="UP001550853">
    <property type="component" value="Unassembled WGS sequence"/>
</dbReference>
<comment type="caution">
    <text evidence="2">The sequence shown here is derived from an EMBL/GenBank/DDBJ whole genome shotgun (WGS) entry which is preliminary data.</text>
</comment>
<evidence type="ECO:0000313" key="3">
    <source>
        <dbReference type="Proteomes" id="UP001550853"/>
    </source>
</evidence>
<feature type="region of interest" description="Disordered" evidence="1">
    <location>
        <begin position="130"/>
        <end position="149"/>
    </location>
</feature>
<dbReference type="RefSeq" id="WP_030279807.1">
    <property type="nucleotide sequence ID" value="NZ_JBEZVI010000026.1"/>
</dbReference>
<reference evidence="2 3" key="1">
    <citation type="submission" date="2024-06" db="EMBL/GenBank/DDBJ databases">
        <title>The Natural Products Discovery Center: Release of the First 8490 Sequenced Strains for Exploring Actinobacteria Biosynthetic Diversity.</title>
        <authorList>
            <person name="Kalkreuter E."/>
            <person name="Kautsar S.A."/>
            <person name="Yang D."/>
            <person name="Bader C.D."/>
            <person name="Teijaro C.N."/>
            <person name="Fluegel L."/>
            <person name="Davis C.M."/>
            <person name="Simpson J.R."/>
            <person name="Lauterbach L."/>
            <person name="Steele A.D."/>
            <person name="Gui C."/>
            <person name="Meng S."/>
            <person name="Li G."/>
            <person name="Viehrig K."/>
            <person name="Ye F."/>
            <person name="Su P."/>
            <person name="Kiefer A.F."/>
            <person name="Nichols A."/>
            <person name="Cepeda A.J."/>
            <person name="Yan W."/>
            <person name="Fan B."/>
            <person name="Jiang Y."/>
            <person name="Adhikari A."/>
            <person name="Zheng C.-J."/>
            <person name="Schuster L."/>
            <person name="Cowan T.M."/>
            <person name="Smanski M.J."/>
            <person name="Chevrette M.G."/>
            <person name="De Carvalho L.P.S."/>
            <person name="Shen B."/>
        </authorList>
    </citation>
    <scope>NUCLEOTIDE SEQUENCE [LARGE SCALE GENOMIC DNA]</scope>
    <source>
        <strain evidence="2 3">NPDC033039</strain>
    </source>
</reference>
<gene>
    <name evidence="2" type="ORF">AB0E61_25795</name>
</gene>
<name>A0ABV2Z678_9ACTN</name>
<accession>A0ABV2Z678</accession>
<dbReference type="EMBL" id="JBEZVI010000026">
    <property type="protein sequence ID" value="MEU3713497.1"/>
    <property type="molecule type" value="Genomic_DNA"/>
</dbReference>
<evidence type="ECO:0008006" key="4">
    <source>
        <dbReference type="Google" id="ProtNLM"/>
    </source>
</evidence>
<sequence>MADEEHGSGTGRVKITEGYLENFAQQRIQDFIMGLRDNDDYRNIDGFGGGAAGPGGYAKLLAGSKDFPAGQELQQRYAAFCKGLKQELDRFAQSMTDLSKDLLSVHQVLDKAEADTELSASQMMQDLQDILNGFGGKTPPSQGNSTGTA</sequence>
<organism evidence="2 3">
    <name type="scientific">Streptomyces catenulae</name>
    <dbReference type="NCBI Taxonomy" id="66875"/>
    <lineage>
        <taxon>Bacteria</taxon>
        <taxon>Bacillati</taxon>
        <taxon>Actinomycetota</taxon>
        <taxon>Actinomycetes</taxon>
        <taxon>Kitasatosporales</taxon>
        <taxon>Streptomycetaceae</taxon>
        <taxon>Streptomyces</taxon>
    </lineage>
</organism>
<proteinExistence type="predicted"/>
<feature type="compositionally biased region" description="Polar residues" evidence="1">
    <location>
        <begin position="139"/>
        <end position="149"/>
    </location>
</feature>